<reference evidence="2 3" key="1">
    <citation type="submission" date="2024-10" db="EMBL/GenBank/DDBJ databases">
        <title>The Natural Products Discovery Center: Release of the First 8490 Sequenced Strains for Exploring Actinobacteria Biosynthetic Diversity.</title>
        <authorList>
            <person name="Kalkreuter E."/>
            <person name="Kautsar S.A."/>
            <person name="Yang D."/>
            <person name="Bader C.D."/>
            <person name="Teijaro C.N."/>
            <person name="Fluegel L."/>
            <person name="Davis C.M."/>
            <person name="Simpson J.R."/>
            <person name="Lauterbach L."/>
            <person name="Steele A.D."/>
            <person name="Gui C."/>
            <person name="Meng S."/>
            <person name="Li G."/>
            <person name="Viehrig K."/>
            <person name="Ye F."/>
            <person name="Su P."/>
            <person name="Kiefer A.F."/>
            <person name="Nichols A."/>
            <person name="Cepeda A.J."/>
            <person name="Yan W."/>
            <person name="Fan B."/>
            <person name="Jiang Y."/>
            <person name="Adhikari A."/>
            <person name="Zheng C.-J."/>
            <person name="Schuster L."/>
            <person name="Cowan T.M."/>
            <person name="Smanski M.J."/>
            <person name="Chevrette M.G."/>
            <person name="De Carvalho L.P.S."/>
            <person name="Shen B."/>
        </authorList>
    </citation>
    <scope>NUCLEOTIDE SEQUENCE [LARGE SCALE GENOMIC DNA]</scope>
    <source>
        <strain evidence="2 3">NPDC048229</strain>
    </source>
</reference>
<protein>
    <submittedName>
        <fullName evidence="2">AAA family ATPase</fullName>
    </submittedName>
</protein>
<keyword evidence="3" id="KW-1185">Reference proteome</keyword>
<dbReference type="RefSeq" id="WP_189849578.1">
    <property type="nucleotide sequence ID" value="NZ_BMVV01000008.1"/>
</dbReference>
<dbReference type="Proteomes" id="UP001604282">
    <property type="component" value="Unassembled WGS sequence"/>
</dbReference>
<evidence type="ECO:0000313" key="2">
    <source>
        <dbReference type="EMBL" id="MFG3190435.1"/>
    </source>
</evidence>
<dbReference type="InterPro" id="IPR038727">
    <property type="entry name" value="NadR/Ttd14_AAA_dom"/>
</dbReference>
<proteinExistence type="predicted"/>
<name>A0ABW7BSE6_9ACTN</name>
<dbReference type="Gene3D" id="3.40.50.300">
    <property type="entry name" value="P-loop containing nucleotide triphosphate hydrolases"/>
    <property type="match status" value="1"/>
</dbReference>
<organism evidence="2 3">
    <name type="scientific">Streptomyces omiyaensis</name>
    <dbReference type="NCBI Taxonomy" id="68247"/>
    <lineage>
        <taxon>Bacteria</taxon>
        <taxon>Bacillati</taxon>
        <taxon>Actinomycetota</taxon>
        <taxon>Actinomycetes</taxon>
        <taxon>Kitasatosporales</taxon>
        <taxon>Streptomycetaceae</taxon>
        <taxon>Streptomyces</taxon>
    </lineage>
</organism>
<dbReference type="PANTHER" id="PTHR37512:SF1">
    <property type="entry name" value="NADR_TTD14 AAA DOMAIN-CONTAINING PROTEIN"/>
    <property type="match status" value="1"/>
</dbReference>
<sequence>MSTRLGHGLVPGRFCPPHAGHHHLVRAAHDRCARVTVLVLGSAADPLPPAERLAWMRELHPEALVLGADLAGPGTPAFLAAVEAAVREPVDAVVTSAPYGDELARRLGAVSVRVDPRHRVHPVSTAAVRADPAGCWDRLAAPVRAALTRRVVVLGGGSTGTTTLARALTDHYRRRGGVWARTRCVPDPGPGGGRGRRYEDGAGYEEKAGYGCGPVPGAGPGPRSADFAVLAQDRAEREEEAARAGSPVLVCDTDALTAAVRHERCLGTADPGTSAVAARGRHHLWLLTDHRGVPAGDGDADGLRAWATARLLARLTRTGRRTAVLTGPHEERLATAVAAVDALLAEGAHLTEPLPERR</sequence>
<accession>A0ABW7BSE6</accession>
<evidence type="ECO:0000313" key="3">
    <source>
        <dbReference type="Proteomes" id="UP001604282"/>
    </source>
</evidence>
<comment type="caution">
    <text evidence="2">The sequence shown here is derived from an EMBL/GenBank/DDBJ whole genome shotgun (WGS) entry which is preliminary data.</text>
</comment>
<dbReference type="InterPro" id="IPR014729">
    <property type="entry name" value="Rossmann-like_a/b/a_fold"/>
</dbReference>
<evidence type="ECO:0000259" key="1">
    <source>
        <dbReference type="Pfam" id="PF13521"/>
    </source>
</evidence>
<gene>
    <name evidence="2" type="ORF">ACGFYS_16015</name>
</gene>
<dbReference type="SUPFAM" id="SSF52374">
    <property type="entry name" value="Nucleotidylyl transferase"/>
    <property type="match status" value="1"/>
</dbReference>
<feature type="domain" description="NadR/Ttd14 AAA" evidence="1">
    <location>
        <begin position="150"/>
        <end position="332"/>
    </location>
</feature>
<dbReference type="PANTHER" id="PTHR37512">
    <property type="entry name" value="TRIFUNCTIONAL NAD BIOSYNTHESIS/REGULATOR PROTEIN NADR"/>
    <property type="match status" value="1"/>
</dbReference>
<dbReference type="Gene3D" id="3.40.50.620">
    <property type="entry name" value="HUPs"/>
    <property type="match status" value="1"/>
</dbReference>
<dbReference type="InterPro" id="IPR027417">
    <property type="entry name" value="P-loop_NTPase"/>
</dbReference>
<dbReference type="InterPro" id="IPR052735">
    <property type="entry name" value="NAD_biosynth-regulator"/>
</dbReference>
<dbReference type="Pfam" id="PF13521">
    <property type="entry name" value="AAA_28"/>
    <property type="match status" value="1"/>
</dbReference>
<dbReference type="EMBL" id="JBICZW010000008">
    <property type="protein sequence ID" value="MFG3190435.1"/>
    <property type="molecule type" value="Genomic_DNA"/>
</dbReference>